<accession>A3IW56</accession>
<evidence type="ECO:0000313" key="10">
    <source>
        <dbReference type="EMBL" id="EAZ89291.1"/>
    </source>
</evidence>
<name>A3IW56_9CHRO</name>
<dbReference type="RefSeq" id="WP_008277612.1">
    <property type="nucleotide sequence ID" value="NZ_AAXW01000048.1"/>
</dbReference>
<evidence type="ECO:0000256" key="7">
    <source>
        <dbReference type="ARBA" id="ARBA00023177"/>
    </source>
</evidence>
<dbReference type="GO" id="GO:0005886">
    <property type="term" value="C:plasma membrane"/>
    <property type="evidence" value="ECO:0007669"/>
    <property type="project" value="UniProtKB-SubCell"/>
</dbReference>
<evidence type="ECO:0000256" key="6">
    <source>
        <dbReference type="ARBA" id="ARBA00023136"/>
    </source>
</evidence>
<dbReference type="Proteomes" id="UP000003781">
    <property type="component" value="Unassembled WGS sequence"/>
</dbReference>
<keyword evidence="4 8" id="KW-0812">Transmembrane</keyword>
<evidence type="ECO:0000256" key="5">
    <source>
        <dbReference type="ARBA" id="ARBA00022989"/>
    </source>
</evidence>
<keyword evidence="5 8" id="KW-1133">Transmembrane helix</keyword>
<dbReference type="InterPro" id="IPR024041">
    <property type="entry name" value="NH4_transpt_AmtB-like_dom"/>
</dbReference>
<dbReference type="Gene3D" id="1.10.3430.10">
    <property type="entry name" value="Ammonium transporter AmtB like domains"/>
    <property type="match status" value="1"/>
</dbReference>
<dbReference type="AlphaFoldDB" id="A3IW56"/>
<dbReference type="eggNOG" id="COG0004">
    <property type="taxonomic scope" value="Bacteria"/>
</dbReference>
<sequence>MAKLLSSWTKMKILLKFRYLLYILLSFILTFIIWEGQVFAQSVEENGSNLYLLLLNIWMLIAGFLVFFMNAGFAMVEAGFCRRNNAINVLAKNLIVFCISALAYWILGFGLMFGNTTVIGNSLSGQTGFFFDIFTNNNGFSELLEAWPGRSLSTLFFFQLTFAGTAATIVSGAVAERIRLWAFLLFSFCLVGIIYPIVGHWIWSSQGWLYNLLKFRDFAGSTVVHSVGGMAGLVGAWLLNPRHGRFGYNSRNETFHDEELQDFTPHNLGFATLGCLVLWLGWFGFNGGSVLFLISIPSVIVTTMIAAASGGFFALILSPSIGNKASLGSIINGILGGLVGITASSAYVDIKSAIIIGGVSGLVVLLSEALLKKLKIDDPVGAIPVHLFCGFWGTIAVGLFSNKNSEEFISGLTQDNLISQTVFQLLGWGIVMFFTGILSLFFWLVIGNILHFWQQFTFRNKNKKQQSQSYPSLNKQEPNLIVWCQQFWLIGKKGIRVRLSDELEGSDGVFDKL</sequence>
<dbReference type="PANTHER" id="PTHR11730:SF89">
    <property type="entry name" value="AMMONIUM TRANSPORTER SLL0108-RELATED"/>
    <property type="match status" value="1"/>
</dbReference>
<comment type="caution">
    <text evidence="10">The sequence shown here is derived from an EMBL/GenBank/DDBJ whole genome shotgun (WGS) entry which is preliminary data.</text>
</comment>
<organism evidence="10 11">
    <name type="scientific">Crocosphaera chwakensis CCY0110</name>
    <dbReference type="NCBI Taxonomy" id="391612"/>
    <lineage>
        <taxon>Bacteria</taxon>
        <taxon>Bacillati</taxon>
        <taxon>Cyanobacteriota</taxon>
        <taxon>Cyanophyceae</taxon>
        <taxon>Oscillatoriophycideae</taxon>
        <taxon>Chroococcales</taxon>
        <taxon>Aphanothecaceae</taxon>
        <taxon>Crocosphaera</taxon>
        <taxon>Crocosphaera chwakensis</taxon>
    </lineage>
</organism>
<dbReference type="SUPFAM" id="SSF111352">
    <property type="entry name" value="Ammonium transporter"/>
    <property type="match status" value="1"/>
</dbReference>
<gene>
    <name evidence="10" type="ORF">CY0110_08851</name>
</gene>
<evidence type="ECO:0000256" key="8">
    <source>
        <dbReference type="RuleBase" id="RU362002"/>
    </source>
</evidence>
<feature type="transmembrane region" description="Helical" evidence="8">
    <location>
        <begin position="156"/>
        <end position="175"/>
    </location>
</feature>
<dbReference type="InterPro" id="IPR029020">
    <property type="entry name" value="Ammonium/urea_transptr"/>
</dbReference>
<feature type="transmembrane region" description="Helical" evidence="8">
    <location>
        <begin position="50"/>
        <end position="73"/>
    </location>
</feature>
<evidence type="ECO:0000313" key="11">
    <source>
        <dbReference type="Proteomes" id="UP000003781"/>
    </source>
</evidence>
<feature type="transmembrane region" description="Helical" evidence="8">
    <location>
        <begin position="329"/>
        <end position="347"/>
    </location>
</feature>
<keyword evidence="6 8" id="KW-0472">Membrane</keyword>
<dbReference type="NCBIfam" id="TIGR00836">
    <property type="entry name" value="amt"/>
    <property type="match status" value="1"/>
</dbReference>
<dbReference type="EMBL" id="AAXW01000048">
    <property type="protein sequence ID" value="EAZ89291.1"/>
    <property type="molecule type" value="Genomic_DNA"/>
</dbReference>
<reference evidence="10 11" key="1">
    <citation type="submission" date="2007-03" db="EMBL/GenBank/DDBJ databases">
        <authorList>
            <person name="Stal L."/>
            <person name="Ferriera S."/>
            <person name="Johnson J."/>
            <person name="Kravitz S."/>
            <person name="Beeson K."/>
            <person name="Sutton G."/>
            <person name="Rogers Y.-H."/>
            <person name="Friedman R."/>
            <person name="Frazier M."/>
            <person name="Venter J.C."/>
        </authorList>
    </citation>
    <scope>NUCLEOTIDE SEQUENCE [LARGE SCALE GENOMIC DNA]</scope>
    <source>
        <strain evidence="10 11">CCY0110</strain>
    </source>
</reference>
<dbReference type="GO" id="GO:0097272">
    <property type="term" value="P:ammonium homeostasis"/>
    <property type="evidence" value="ECO:0007669"/>
    <property type="project" value="TreeGrafter"/>
</dbReference>
<feature type="transmembrane region" description="Helical" evidence="8">
    <location>
        <begin position="422"/>
        <end position="453"/>
    </location>
</feature>
<protein>
    <recommendedName>
        <fullName evidence="8">Ammonium transporter</fullName>
    </recommendedName>
</protein>
<dbReference type="PANTHER" id="PTHR11730">
    <property type="entry name" value="AMMONIUM TRANSPORTER"/>
    <property type="match status" value="1"/>
</dbReference>
<dbReference type="InterPro" id="IPR001905">
    <property type="entry name" value="Ammonium_transpt"/>
</dbReference>
<evidence type="ECO:0000256" key="3">
    <source>
        <dbReference type="ARBA" id="ARBA00022448"/>
    </source>
</evidence>
<feature type="transmembrane region" description="Helical" evidence="8">
    <location>
        <begin position="353"/>
        <end position="371"/>
    </location>
</feature>
<feature type="transmembrane region" description="Helical" evidence="8">
    <location>
        <begin position="291"/>
        <end position="317"/>
    </location>
</feature>
<feature type="transmembrane region" description="Helical" evidence="8">
    <location>
        <begin position="223"/>
        <end position="240"/>
    </location>
</feature>
<feature type="transmembrane region" description="Helical" evidence="8">
    <location>
        <begin position="268"/>
        <end position="285"/>
    </location>
</feature>
<dbReference type="GO" id="GO:0008519">
    <property type="term" value="F:ammonium channel activity"/>
    <property type="evidence" value="ECO:0007669"/>
    <property type="project" value="InterPro"/>
</dbReference>
<proteinExistence type="inferred from homology"/>
<evidence type="ECO:0000256" key="4">
    <source>
        <dbReference type="ARBA" id="ARBA00022692"/>
    </source>
</evidence>
<evidence type="ECO:0000256" key="2">
    <source>
        <dbReference type="ARBA" id="ARBA00005887"/>
    </source>
</evidence>
<feature type="domain" description="Ammonium transporter AmtB-like" evidence="9">
    <location>
        <begin position="57"/>
        <end position="450"/>
    </location>
</feature>
<feature type="transmembrane region" description="Helical" evidence="8">
    <location>
        <begin position="94"/>
        <end position="114"/>
    </location>
</feature>
<feature type="transmembrane region" description="Helical" evidence="8">
    <location>
        <begin position="383"/>
        <end position="402"/>
    </location>
</feature>
<keyword evidence="11" id="KW-1185">Reference proteome</keyword>
<keyword evidence="3 8" id="KW-0813">Transport</keyword>
<dbReference type="Pfam" id="PF00909">
    <property type="entry name" value="Ammonium_transp"/>
    <property type="match status" value="1"/>
</dbReference>
<dbReference type="OrthoDB" id="503637at2"/>
<evidence type="ECO:0000256" key="1">
    <source>
        <dbReference type="ARBA" id="ARBA00004141"/>
    </source>
</evidence>
<evidence type="ECO:0000259" key="9">
    <source>
        <dbReference type="Pfam" id="PF00909"/>
    </source>
</evidence>
<comment type="similarity">
    <text evidence="2 8">Belongs to the ammonia transporter channel (TC 1.A.11.2) family.</text>
</comment>
<keyword evidence="7 8" id="KW-0924">Ammonia transport</keyword>
<feature type="transmembrane region" description="Helical" evidence="8">
    <location>
        <begin position="182"/>
        <end position="203"/>
    </location>
</feature>
<comment type="subcellular location">
    <subcellularLocation>
        <location evidence="8">Cell membrane</location>
        <topology evidence="8">Multi-pass membrane protein</topology>
    </subcellularLocation>
    <subcellularLocation>
        <location evidence="1">Membrane</location>
        <topology evidence="1">Multi-pass membrane protein</topology>
    </subcellularLocation>
</comment>